<dbReference type="PROSITE" id="PS51257">
    <property type="entry name" value="PROKAR_LIPOPROTEIN"/>
    <property type="match status" value="1"/>
</dbReference>
<dbReference type="STRING" id="566551.HMPREF0201_03923"/>
<dbReference type="MEROPS" id="M48.022"/>
<dbReference type="CDD" id="cd07334">
    <property type="entry name" value="M48C_loiP_like"/>
    <property type="match status" value="1"/>
</dbReference>
<dbReference type="Gene3D" id="3.30.2010.10">
    <property type="entry name" value="Metalloproteases ('zincins'), catalytic domain"/>
    <property type="match status" value="1"/>
</dbReference>
<sequence>MAMKMRPILLSLSVAALLSGCQGMDSNGLLTSGAEAFQAYTLSDAQVKALSDEACQQQDSKATLAPANSPYTQRLNKIASALGDNINGLPVNYKVYVTKDVNAFAMANGCIRVYSGLMDMMDDNEVEAVIGHEMGHVALGHVKKGMQVALGTNAARVAAASAGGVIGNLSQSQLGDLGEKLVNAQFSQRQESEADDYSYDLLRKRGINPLGLATSFEKLAKLDEGRQSSMLDDHPASAARAQHIRDRMAADGIK</sequence>
<evidence type="ECO:0000256" key="4">
    <source>
        <dbReference type="ARBA" id="ARBA00022833"/>
    </source>
</evidence>
<dbReference type="PATRIC" id="fig|566551.4.peg.3579"/>
<keyword evidence="5 6" id="KW-0482">Metalloprotease</keyword>
<reference evidence="9 10" key="1">
    <citation type="submission" date="2013-04" db="EMBL/GenBank/DDBJ databases">
        <authorList>
            <person name="Weinstock G."/>
            <person name="Sodergren E."/>
            <person name="Lobos E.A."/>
            <person name="Fulton L."/>
            <person name="Fulton R."/>
            <person name="Courtney L."/>
            <person name="Fronick C."/>
            <person name="O'Laughlin M."/>
            <person name="Godfrey J."/>
            <person name="Wilson R.M."/>
            <person name="Miner T."/>
            <person name="Farmer C."/>
            <person name="Delehaunty K."/>
            <person name="Cordes M."/>
            <person name="Minx P."/>
            <person name="Tomlinson C."/>
            <person name="Chen J."/>
            <person name="Wollam A."/>
            <person name="Pepin K.H."/>
            <person name="Palsikar V.B."/>
            <person name="Zhang X."/>
            <person name="Suruliraj S."/>
            <person name="Perna N.T."/>
            <person name="Plunkett G."/>
            <person name="Warren W."/>
            <person name="Mitreva M."/>
            <person name="Mardis E.R."/>
            <person name="Wilson R.K."/>
        </authorList>
    </citation>
    <scope>NUCLEOTIDE SEQUENCE [LARGE SCALE GENOMIC DNA]</scope>
    <source>
        <strain evidence="9 10">DSM 4568</strain>
    </source>
</reference>
<dbReference type="Proteomes" id="UP000014585">
    <property type="component" value="Unassembled WGS sequence"/>
</dbReference>
<evidence type="ECO:0000259" key="8">
    <source>
        <dbReference type="Pfam" id="PF01435"/>
    </source>
</evidence>
<dbReference type="EMBL" id="ATDT01000033">
    <property type="protein sequence ID" value="EPF13731.1"/>
    <property type="molecule type" value="Genomic_DNA"/>
</dbReference>
<feature type="chain" id="PRO_5004509886" evidence="7">
    <location>
        <begin position="17"/>
        <end position="254"/>
    </location>
</feature>
<dbReference type="GO" id="GO:0051603">
    <property type="term" value="P:proteolysis involved in protein catabolic process"/>
    <property type="evidence" value="ECO:0007669"/>
    <property type="project" value="TreeGrafter"/>
</dbReference>
<evidence type="ECO:0000256" key="3">
    <source>
        <dbReference type="ARBA" id="ARBA00022801"/>
    </source>
</evidence>
<dbReference type="PANTHER" id="PTHR22726:SF4">
    <property type="entry name" value="METALLOPROTEASE LOIP"/>
    <property type="match status" value="1"/>
</dbReference>
<comment type="cofactor">
    <cofactor evidence="6">
        <name>Zn(2+)</name>
        <dbReference type="ChEBI" id="CHEBI:29105"/>
    </cofactor>
    <text evidence="6">Binds 1 zinc ion per subunit.</text>
</comment>
<dbReference type="Pfam" id="PF01435">
    <property type="entry name" value="Peptidase_M48"/>
    <property type="match status" value="1"/>
</dbReference>
<evidence type="ECO:0000256" key="7">
    <source>
        <dbReference type="SAM" id="SignalP"/>
    </source>
</evidence>
<keyword evidence="2" id="KW-0479">Metal-binding</keyword>
<dbReference type="HOGENOM" id="CLU_074068_0_0_6"/>
<feature type="domain" description="Peptidase M48" evidence="8">
    <location>
        <begin position="89"/>
        <end position="247"/>
    </location>
</feature>
<organism evidence="9 10">
    <name type="scientific">Cedecea davisae DSM 4568</name>
    <dbReference type="NCBI Taxonomy" id="566551"/>
    <lineage>
        <taxon>Bacteria</taxon>
        <taxon>Pseudomonadati</taxon>
        <taxon>Pseudomonadota</taxon>
        <taxon>Gammaproteobacteria</taxon>
        <taxon>Enterobacterales</taxon>
        <taxon>Enterobacteriaceae</taxon>
        <taxon>Cedecea</taxon>
    </lineage>
</organism>
<dbReference type="GO" id="GO:0016020">
    <property type="term" value="C:membrane"/>
    <property type="evidence" value="ECO:0007669"/>
    <property type="project" value="TreeGrafter"/>
</dbReference>
<keyword evidence="3 6" id="KW-0378">Hydrolase</keyword>
<evidence type="ECO:0000313" key="10">
    <source>
        <dbReference type="Proteomes" id="UP000014585"/>
    </source>
</evidence>
<proteinExistence type="inferred from homology"/>
<keyword evidence="7" id="KW-0732">Signal</keyword>
<evidence type="ECO:0000313" key="9">
    <source>
        <dbReference type="EMBL" id="EPF13731.1"/>
    </source>
</evidence>
<dbReference type="InterPro" id="IPR051156">
    <property type="entry name" value="Mito/Outer_Membr_Metalloprot"/>
</dbReference>
<dbReference type="PANTHER" id="PTHR22726">
    <property type="entry name" value="METALLOENDOPEPTIDASE OMA1"/>
    <property type="match status" value="1"/>
</dbReference>
<dbReference type="AlphaFoldDB" id="S3IMQ1"/>
<protein>
    <submittedName>
        <fullName evidence="9">Peptidase, M48 family</fullName>
    </submittedName>
</protein>
<feature type="signal peptide" evidence="7">
    <location>
        <begin position="1"/>
        <end position="16"/>
    </location>
</feature>
<evidence type="ECO:0000256" key="1">
    <source>
        <dbReference type="ARBA" id="ARBA00022670"/>
    </source>
</evidence>
<comment type="caution">
    <text evidence="9">The sequence shown here is derived from an EMBL/GenBank/DDBJ whole genome shotgun (WGS) entry which is preliminary data.</text>
</comment>
<evidence type="ECO:0000256" key="2">
    <source>
        <dbReference type="ARBA" id="ARBA00022723"/>
    </source>
</evidence>
<dbReference type="InterPro" id="IPR001915">
    <property type="entry name" value="Peptidase_M48"/>
</dbReference>
<dbReference type="GO" id="GO:0046872">
    <property type="term" value="F:metal ion binding"/>
    <property type="evidence" value="ECO:0007669"/>
    <property type="project" value="UniProtKB-KW"/>
</dbReference>
<gene>
    <name evidence="9" type="ORF">HMPREF0201_03923</name>
</gene>
<dbReference type="GO" id="GO:0004222">
    <property type="term" value="F:metalloendopeptidase activity"/>
    <property type="evidence" value="ECO:0007669"/>
    <property type="project" value="InterPro"/>
</dbReference>
<evidence type="ECO:0000256" key="5">
    <source>
        <dbReference type="ARBA" id="ARBA00023049"/>
    </source>
</evidence>
<keyword evidence="1 6" id="KW-0645">Protease</keyword>
<name>S3IMQ1_9ENTR</name>
<accession>S3IMQ1</accession>
<comment type="similarity">
    <text evidence="6">Belongs to the peptidase M48 family.</text>
</comment>
<keyword evidence="4 6" id="KW-0862">Zinc</keyword>
<evidence type="ECO:0000256" key="6">
    <source>
        <dbReference type="RuleBase" id="RU003983"/>
    </source>
</evidence>